<organism evidence="1 2">
    <name type="scientific">Psychrobacillus faecigallinarum</name>
    <dbReference type="NCBI Taxonomy" id="2762235"/>
    <lineage>
        <taxon>Bacteria</taxon>
        <taxon>Bacillati</taxon>
        <taxon>Bacillota</taxon>
        <taxon>Bacilli</taxon>
        <taxon>Bacillales</taxon>
        <taxon>Bacillaceae</taxon>
        <taxon>Psychrobacillus</taxon>
    </lineage>
</organism>
<gene>
    <name evidence="1" type="ORF">H9650_08395</name>
</gene>
<name>A0ABR8R8S1_9BACI</name>
<sequence>MENFKLTMKEAVLLEVLRSNGVSNKELIDNLESHSWEDLYSNEYQTLLNVYVQNKPQFKELLENGYSVKFITINGLKNLLKMKFEKIEDQDYKINNHTIELLELNPQQLSTLRQLLSINWVVEEYEREALDPASSIVKIYPIVVFQ</sequence>
<evidence type="ECO:0000313" key="2">
    <source>
        <dbReference type="Proteomes" id="UP000640786"/>
    </source>
</evidence>
<dbReference type="EMBL" id="JACSQO010000003">
    <property type="protein sequence ID" value="MBD7944136.1"/>
    <property type="molecule type" value="Genomic_DNA"/>
</dbReference>
<comment type="caution">
    <text evidence="1">The sequence shown here is derived from an EMBL/GenBank/DDBJ whole genome shotgun (WGS) entry which is preliminary data.</text>
</comment>
<proteinExistence type="predicted"/>
<dbReference type="Proteomes" id="UP000640786">
    <property type="component" value="Unassembled WGS sequence"/>
</dbReference>
<reference evidence="1 2" key="1">
    <citation type="submission" date="2020-08" db="EMBL/GenBank/DDBJ databases">
        <title>A Genomic Blueprint of the Chicken Gut Microbiome.</title>
        <authorList>
            <person name="Gilroy R."/>
            <person name="Ravi A."/>
            <person name="Getino M."/>
            <person name="Pursley I."/>
            <person name="Horton D.L."/>
            <person name="Alikhan N.-F."/>
            <person name="Baker D."/>
            <person name="Gharbi K."/>
            <person name="Hall N."/>
            <person name="Watson M."/>
            <person name="Adriaenssens E.M."/>
            <person name="Foster-Nyarko E."/>
            <person name="Jarju S."/>
            <person name="Secka A."/>
            <person name="Antonio M."/>
            <person name="Oren A."/>
            <person name="Chaudhuri R."/>
            <person name="La Ragione R.M."/>
            <person name="Hildebrand F."/>
            <person name="Pallen M.J."/>
        </authorList>
    </citation>
    <scope>NUCLEOTIDE SEQUENCE [LARGE SCALE GENOMIC DNA]</scope>
    <source>
        <strain evidence="1 2">Sa2BUA9</strain>
    </source>
</reference>
<evidence type="ECO:0000313" key="1">
    <source>
        <dbReference type="EMBL" id="MBD7944136.1"/>
    </source>
</evidence>
<dbReference type="RefSeq" id="WP_191696992.1">
    <property type="nucleotide sequence ID" value="NZ_JACSQO010000003.1"/>
</dbReference>
<protein>
    <submittedName>
        <fullName evidence="1">Uncharacterized protein</fullName>
    </submittedName>
</protein>
<accession>A0ABR8R8S1</accession>
<keyword evidence="2" id="KW-1185">Reference proteome</keyword>